<proteinExistence type="predicted"/>
<dbReference type="KEGG" id="pchm:VFPPC_16440"/>
<dbReference type="GeneID" id="28858187"/>
<gene>
    <name evidence="1" type="ORF">VFPPC_16440</name>
</gene>
<dbReference type="Proteomes" id="UP000078397">
    <property type="component" value="Unassembled WGS sequence"/>
</dbReference>
<evidence type="ECO:0000313" key="1">
    <source>
        <dbReference type="EMBL" id="OAQ63220.1"/>
    </source>
</evidence>
<dbReference type="AlphaFoldDB" id="A0A179FD43"/>
<organism evidence="1 2">
    <name type="scientific">Pochonia chlamydosporia 170</name>
    <dbReference type="NCBI Taxonomy" id="1380566"/>
    <lineage>
        <taxon>Eukaryota</taxon>
        <taxon>Fungi</taxon>
        <taxon>Dikarya</taxon>
        <taxon>Ascomycota</taxon>
        <taxon>Pezizomycotina</taxon>
        <taxon>Sordariomycetes</taxon>
        <taxon>Hypocreomycetidae</taxon>
        <taxon>Hypocreales</taxon>
        <taxon>Clavicipitaceae</taxon>
        <taxon>Pochonia</taxon>
    </lineage>
</organism>
<sequence length="70" mass="7899">MPGEVWIANCDPLTGLDPNREATLFWDMVSSTSWLRNTLITLLSGILITNTLRDRTTIEARIKNSCHIPD</sequence>
<dbReference type="EMBL" id="LSBJ02000006">
    <property type="protein sequence ID" value="OAQ63220.1"/>
    <property type="molecule type" value="Genomic_DNA"/>
</dbReference>
<protein>
    <submittedName>
        <fullName evidence="1">Uncharacterized protein</fullName>
    </submittedName>
</protein>
<keyword evidence="2" id="KW-1185">Reference proteome</keyword>
<comment type="caution">
    <text evidence="1">The sequence shown here is derived from an EMBL/GenBank/DDBJ whole genome shotgun (WGS) entry which is preliminary data.</text>
</comment>
<dbReference type="RefSeq" id="XP_018140800.1">
    <property type="nucleotide sequence ID" value="XM_018294193.1"/>
</dbReference>
<reference evidence="1 2" key="1">
    <citation type="journal article" date="2016" name="PLoS Pathog.">
        <title>Biosynthesis of antibiotic leucinostatins in bio-control fungus Purpureocillium lilacinum and their inhibition on phytophthora revealed by genome mining.</title>
        <authorList>
            <person name="Wang G."/>
            <person name="Liu Z."/>
            <person name="Lin R."/>
            <person name="Li E."/>
            <person name="Mao Z."/>
            <person name="Ling J."/>
            <person name="Yang Y."/>
            <person name="Yin W.B."/>
            <person name="Xie B."/>
        </authorList>
    </citation>
    <scope>NUCLEOTIDE SEQUENCE [LARGE SCALE GENOMIC DNA]</scope>
    <source>
        <strain evidence="1">170</strain>
    </source>
</reference>
<name>A0A179FD43_METCM</name>
<accession>A0A179FD43</accession>
<evidence type="ECO:0000313" key="2">
    <source>
        <dbReference type="Proteomes" id="UP000078397"/>
    </source>
</evidence>